<dbReference type="KEGG" id="hfe:HFELIS_15790"/>
<protein>
    <submittedName>
        <fullName evidence="2">Uncharacterized protein</fullName>
    </submittedName>
</protein>
<sequence>MKRFLVLVLLGLGVLQAVDDKSALQEVSQWTKDFILQYKEKPPKYAKIQEVKTYSPKDIQGVVRTAKIKGTLYSFVFAGARAIAQNHTPSQYTDYGFCVGILAHNKLSKGFCLKGEGVAQFELEQNQATEITLKFPHFFINTPDLEGTLLKPYEFCNYVENQPGETFKVLLEPSAPQSTQPPGTAFRLAWIKGTFYLIKASYHLKQPDAPKITHLFVDYDARAFKQPLNTYPLQAINTALFTHKLQTIGNDFSTYTIFINAKYHKTSTKNVPVEAGDHHYNLELVAFSTGLDQLISPKHCFDVQENKQSLNRACFCAVDEMFATKKGEFLTISALGKAANMIGMSVGRPNYERLSHVIIDFDTTLQVKKTGLYVHQLSKQFFDHYPPSQPHPPLDKNAKICYRADPKQEKRLQDFKFDYSFTQAYQPCR</sequence>
<dbReference type="EMBL" id="FQ670179">
    <property type="protein sequence ID" value="CBY83663.1"/>
    <property type="molecule type" value="Genomic_DNA"/>
</dbReference>
<name>E7ABA5_HELFC</name>
<feature type="chain" id="PRO_5003216925" evidence="1">
    <location>
        <begin position="18"/>
        <end position="429"/>
    </location>
</feature>
<dbReference type="Proteomes" id="UP000007934">
    <property type="component" value="Chromosome"/>
</dbReference>
<keyword evidence="1" id="KW-0732">Signal</keyword>
<evidence type="ECO:0000313" key="3">
    <source>
        <dbReference type="Proteomes" id="UP000007934"/>
    </source>
</evidence>
<accession>E7ABA5</accession>
<gene>
    <name evidence="2" type="ordered locus">Hfelis_15790</name>
</gene>
<organism evidence="2 3">
    <name type="scientific">Helicobacter felis (strain ATCC 49179 / CCUG 28539 / NCTC 12436 / CS1)</name>
    <dbReference type="NCBI Taxonomy" id="936155"/>
    <lineage>
        <taxon>Bacteria</taxon>
        <taxon>Pseudomonadati</taxon>
        <taxon>Campylobacterota</taxon>
        <taxon>Epsilonproteobacteria</taxon>
        <taxon>Campylobacterales</taxon>
        <taxon>Helicobacteraceae</taxon>
        <taxon>Helicobacter</taxon>
    </lineage>
</organism>
<dbReference type="AlphaFoldDB" id="E7ABA5"/>
<dbReference type="RefSeq" id="WP_013470024.1">
    <property type="nucleotide sequence ID" value="NC_014810.2"/>
</dbReference>
<keyword evidence="3" id="KW-1185">Reference proteome</keyword>
<reference evidence="2 3" key="1">
    <citation type="journal article" date="2011" name="Genome Biol. Evol.">
        <title>Comparative whole genome sequence analysis of the carcinogenic bacterial model pathogen Helicobacter felis.</title>
        <authorList>
            <person name="Arnold I.C."/>
            <person name="Zigova Z."/>
            <person name="Holden M."/>
            <person name="Lawley T.D."/>
            <person name="Rad R."/>
            <person name="Dougan G."/>
            <person name="Falkow S."/>
            <person name="Bentley S.D."/>
            <person name="Muller A."/>
        </authorList>
    </citation>
    <scope>NUCLEOTIDE SEQUENCE [LARGE SCALE GENOMIC DNA]</scope>
    <source>
        <strain evidence="3">ATCC 49179 / CCUG 28539 / NCTC 12436 / CS1</strain>
    </source>
</reference>
<dbReference type="OrthoDB" id="9873200at2"/>
<proteinExistence type="predicted"/>
<evidence type="ECO:0000313" key="2">
    <source>
        <dbReference type="EMBL" id="CBY83663.1"/>
    </source>
</evidence>
<dbReference type="HOGENOM" id="CLU_639008_0_0_7"/>
<evidence type="ECO:0000256" key="1">
    <source>
        <dbReference type="SAM" id="SignalP"/>
    </source>
</evidence>
<feature type="signal peptide" evidence="1">
    <location>
        <begin position="1"/>
        <end position="17"/>
    </location>
</feature>
<dbReference type="GeneID" id="36134594"/>